<proteinExistence type="predicted"/>
<accession>A0A9P5Z5N0</accession>
<protein>
    <submittedName>
        <fullName evidence="2">Uncharacterized protein</fullName>
    </submittedName>
</protein>
<evidence type="ECO:0000313" key="2">
    <source>
        <dbReference type="EMBL" id="KAF9482037.1"/>
    </source>
</evidence>
<sequence>MFNNLNALVDVIGTPRAQGSETGGICQRKVNVHVSILKANIKVKNGWTDENYGILELAFRSIEERLKDHSILPITKDKPKNFEHQRKLVMSSMPPGPRYDEFQSKFDWLATQLYPSAQDSPSAQATMTGSELEITNADDLNNAFGEATSAIMADAMSDVDTPTSTLSGKGKEKEVDVPVGKTTEKLDRKRKRRGTSKLRENERAASIAKGRELKKQLQGFRPKVTMLKAQHSYDFDPDLHVAREGGRCKNCADRPHPWDCFHLKSDLKRKPLKCTNCKRGKIKCMIYEGAEDNRIQPPLPTTNEYWAERMKVKEEEMDDDDHPSITLEGQRDELDFEMLGLYDELTRPPSTSSIKGPGNNNVSPAAAMQTEDLGPLTGNEDENNKQVPHVTGEEDELGDTPKNDVRTNEGGLEAYHATASSMEHPSPVQPNGQDFCITHSDKRVGEPKTSFVDVAMGGADDEPTTSSVDDPGRRDTTPGLVPVDAPYPPSQPQPDKMPLQADRETELERPNEGEGALPDGQRMRYSSASESIYEPGDDDTHPCSATTSMAINHSRPCASAEPNKGSSGSTVTDTEMETLPAPVLILGPDEDENALTDNEPARPTDVIAEHLTVMKLEKKKAKELSIPPAAPSTMPSFTEPRTYTLDELMKLWSTPAHMNVIADIVVSRLSDRFLKDMMIMFYPEGMTQDELEKLGPVSNEMKRAMRTITNERKAAEAVRVLATALEAREKGNLTYPEGQHILDKIIDMVAGKINSHKEELSAPSSSTPSPLPSASTSSSSGILSQPIIPGISVGRCAASFLTELGAKQERRLELSREFEYQRLRSQIVAAGAAENFIQFGRKFLQELKENPKNVDTNIAKDILYDQKKLSEYTAQFRGSLLEFPLVFNQEFHDILDALSTELEKFI</sequence>
<feature type="region of interest" description="Disordered" evidence="1">
    <location>
        <begin position="756"/>
        <end position="781"/>
    </location>
</feature>
<comment type="caution">
    <text evidence="2">The sequence shown here is derived from an EMBL/GenBank/DDBJ whole genome shotgun (WGS) entry which is preliminary data.</text>
</comment>
<dbReference type="EMBL" id="MU155170">
    <property type="protein sequence ID" value="KAF9482037.1"/>
    <property type="molecule type" value="Genomic_DNA"/>
</dbReference>
<evidence type="ECO:0000313" key="3">
    <source>
        <dbReference type="Proteomes" id="UP000807469"/>
    </source>
</evidence>
<organism evidence="2 3">
    <name type="scientific">Pholiota conissans</name>
    <dbReference type="NCBI Taxonomy" id="109636"/>
    <lineage>
        <taxon>Eukaryota</taxon>
        <taxon>Fungi</taxon>
        <taxon>Dikarya</taxon>
        <taxon>Basidiomycota</taxon>
        <taxon>Agaricomycotina</taxon>
        <taxon>Agaricomycetes</taxon>
        <taxon>Agaricomycetidae</taxon>
        <taxon>Agaricales</taxon>
        <taxon>Agaricineae</taxon>
        <taxon>Strophariaceae</taxon>
        <taxon>Pholiota</taxon>
    </lineage>
</organism>
<feature type="region of interest" description="Disordered" evidence="1">
    <location>
        <begin position="345"/>
        <end position="408"/>
    </location>
</feature>
<reference evidence="2" key="1">
    <citation type="submission" date="2020-11" db="EMBL/GenBank/DDBJ databases">
        <authorList>
            <consortium name="DOE Joint Genome Institute"/>
            <person name="Ahrendt S."/>
            <person name="Riley R."/>
            <person name="Andreopoulos W."/>
            <person name="Labutti K."/>
            <person name="Pangilinan J."/>
            <person name="Ruiz-Duenas F.J."/>
            <person name="Barrasa J.M."/>
            <person name="Sanchez-Garcia M."/>
            <person name="Camarero S."/>
            <person name="Miyauchi S."/>
            <person name="Serrano A."/>
            <person name="Linde D."/>
            <person name="Babiker R."/>
            <person name="Drula E."/>
            <person name="Ayuso-Fernandez I."/>
            <person name="Pacheco R."/>
            <person name="Padilla G."/>
            <person name="Ferreira P."/>
            <person name="Barriuso J."/>
            <person name="Kellner H."/>
            <person name="Castanera R."/>
            <person name="Alfaro M."/>
            <person name="Ramirez L."/>
            <person name="Pisabarro A.G."/>
            <person name="Kuo A."/>
            <person name="Tritt A."/>
            <person name="Lipzen A."/>
            <person name="He G."/>
            <person name="Yan M."/>
            <person name="Ng V."/>
            <person name="Cullen D."/>
            <person name="Martin F."/>
            <person name="Rosso M.-N."/>
            <person name="Henrissat B."/>
            <person name="Hibbett D."/>
            <person name="Martinez A.T."/>
            <person name="Grigoriev I.V."/>
        </authorList>
    </citation>
    <scope>NUCLEOTIDE SEQUENCE</scope>
    <source>
        <strain evidence="2">CIRM-BRFM 674</strain>
    </source>
</reference>
<dbReference type="Proteomes" id="UP000807469">
    <property type="component" value="Unassembled WGS sequence"/>
</dbReference>
<feature type="region of interest" description="Disordered" evidence="1">
    <location>
        <begin position="454"/>
        <end position="547"/>
    </location>
</feature>
<gene>
    <name evidence="2" type="ORF">BDN70DRAFT_892827</name>
</gene>
<feature type="compositionally biased region" description="Low complexity" evidence="1">
    <location>
        <begin position="761"/>
        <end position="781"/>
    </location>
</feature>
<feature type="compositionally biased region" description="Polar residues" evidence="1">
    <location>
        <begin position="348"/>
        <end position="363"/>
    </location>
</feature>
<name>A0A9P5Z5N0_9AGAR</name>
<keyword evidence="3" id="KW-1185">Reference proteome</keyword>
<dbReference type="AlphaFoldDB" id="A0A9P5Z5N0"/>
<feature type="compositionally biased region" description="Basic and acidic residues" evidence="1">
    <location>
        <begin position="501"/>
        <end position="512"/>
    </location>
</feature>
<evidence type="ECO:0000256" key="1">
    <source>
        <dbReference type="SAM" id="MobiDB-lite"/>
    </source>
</evidence>